<dbReference type="InterPro" id="IPR050742">
    <property type="entry name" value="Helicase_Restrict-Modif_Enz"/>
</dbReference>
<evidence type="ECO:0000256" key="1">
    <source>
        <dbReference type="SAM" id="Coils"/>
    </source>
</evidence>
<feature type="coiled-coil region" evidence="1">
    <location>
        <begin position="482"/>
        <end position="509"/>
    </location>
</feature>
<dbReference type="GO" id="GO:0005829">
    <property type="term" value="C:cytosol"/>
    <property type="evidence" value="ECO:0007669"/>
    <property type="project" value="TreeGrafter"/>
</dbReference>
<dbReference type="AlphaFoldDB" id="A0A6M0SNS5"/>
<keyword evidence="4" id="KW-0540">Nuclease</keyword>
<dbReference type="GO" id="GO:0004519">
    <property type="term" value="F:endonuclease activity"/>
    <property type="evidence" value="ECO:0007669"/>
    <property type="project" value="UniProtKB-KW"/>
</dbReference>
<dbReference type="EMBL" id="SGKU01000027">
    <property type="protein sequence ID" value="NFA42962.1"/>
    <property type="molecule type" value="Genomic_DNA"/>
</dbReference>
<name>A0A6M0SNS5_CLOBO</name>
<accession>A0A6M0SNS5</accession>
<dbReference type="PANTHER" id="PTHR47396:SF1">
    <property type="entry name" value="ATP-DEPENDENT HELICASE IRC3-RELATED"/>
    <property type="match status" value="1"/>
</dbReference>
<dbReference type="SMART" id="SM00487">
    <property type="entry name" value="DEXDc"/>
    <property type="match status" value="1"/>
</dbReference>
<dbReference type="InterPro" id="IPR001650">
    <property type="entry name" value="Helicase_C-like"/>
</dbReference>
<dbReference type="PROSITE" id="PS51192">
    <property type="entry name" value="HELICASE_ATP_BIND_1"/>
    <property type="match status" value="1"/>
</dbReference>
<dbReference type="GO" id="GO:0003677">
    <property type="term" value="F:DNA binding"/>
    <property type="evidence" value="ECO:0007669"/>
    <property type="project" value="InterPro"/>
</dbReference>
<sequence>MKEGNIMAYYYNQNFFINSIPNITNNSSIRKPQLESYYKTINYFKNEPQNRNALIVLPTGVGKTGVMALTPFHLCTKRTLIITPGTTIRNTVIESLSPSNPDNFWYKTNVFKQTFPLPNVIEYDGANTPNEILDVANIVILNVQKLQFRLNSSLIHRVENDFFDLIIVDEAHHSTAATWIECIKYFKYAKVLKLTGTPFRTDGEEITGELIYKYSLGRAMSNNYVKSLSNIQYTPDELKLTIDDNVNHTYTIEEIYALGLRDEDWVTRSVAYSLECSESIVDESIRALNDKKTGSKVPHKIIAIACSIPHAKQIASIYAKKGIKTTIIHSDLSKEEKDIAFKDIENHRVEAVINVSMLGEGYDHPYLSIAAIFRPFRSELPYVQFIGRILRFISEGNAKDNIGIIISHKHLNLEKLWQKYKKEIQESEIIKSLKNYEDILDNDIADTTSANSNPRISEELGKVIQSDSHTLDIENYLNTELIEKNKKDEQALAEQIKQIKKALPQLSDEQAKMFIQQTQSATNSIGRPDLLYKRKRSNLDTTIREELVPRIIENNHIDKDNTDLEYCDLFSGPYWYIPATLKKSKSGSNNAALLALYYNNALKDKIGLPRSKWLDDDFDIAFDYLDKLNQYIDGSIKRYYNKK</sequence>
<gene>
    <name evidence="4" type="ORF">EXM65_10335</name>
</gene>
<keyword evidence="4" id="KW-0378">Hydrolase</keyword>
<evidence type="ECO:0000313" key="4">
    <source>
        <dbReference type="EMBL" id="NFA42962.1"/>
    </source>
</evidence>
<feature type="domain" description="Helicase C-terminal" evidence="3">
    <location>
        <begin position="280"/>
        <end position="437"/>
    </location>
</feature>
<keyword evidence="1" id="KW-0175">Coiled coil</keyword>
<protein>
    <submittedName>
        <fullName evidence="4">Restriction endonuclease subunit R</fullName>
    </submittedName>
</protein>
<dbReference type="Gene3D" id="3.40.50.300">
    <property type="entry name" value="P-loop containing nucleotide triphosphate hydrolases"/>
    <property type="match status" value="2"/>
</dbReference>
<dbReference type="Pfam" id="PF00271">
    <property type="entry name" value="Helicase_C"/>
    <property type="match status" value="1"/>
</dbReference>
<dbReference type="InterPro" id="IPR027417">
    <property type="entry name" value="P-loop_NTPase"/>
</dbReference>
<evidence type="ECO:0000259" key="2">
    <source>
        <dbReference type="PROSITE" id="PS51192"/>
    </source>
</evidence>
<proteinExistence type="predicted"/>
<evidence type="ECO:0000259" key="3">
    <source>
        <dbReference type="PROSITE" id="PS51194"/>
    </source>
</evidence>
<organism evidence="4 5">
    <name type="scientific">Clostridium botulinum</name>
    <dbReference type="NCBI Taxonomy" id="1491"/>
    <lineage>
        <taxon>Bacteria</taxon>
        <taxon>Bacillati</taxon>
        <taxon>Bacillota</taxon>
        <taxon>Clostridia</taxon>
        <taxon>Eubacteriales</taxon>
        <taxon>Clostridiaceae</taxon>
        <taxon>Clostridium</taxon>
    </lineage>
</organism>
<dbReference type="GO" id="GO:0016787">
    <property type="term" value="F:hydrolase activity"/>
    <property type="evidence" value="ECO:0007669"/>
    <property type="project" value="InterPro"/>
</dbReference>
<dbReference type="InterPro" id="IPR014001">
    <property type="entry name" value="Helicase_ATP-bd"/>
</dbReference>
<keyword evidence="4" id="KW-0255">Endonuclease</keyword>
<dbReference type="SUPFAM" id="SSF52540">
    <property type="entry name" value="P-loop containing nucleoside triphosphate hydrolases"/>
    <property type="match status" value="1"/>
</dbReference>
<dbReference type="Pfam" id="PF04851">
    <property type="entry name" value="ResIII"/>
    <property type="match status" value="1"/>
</dbReference>
<comment type="caution">
    <text evidence="4">The sequence shown here is derived from an EMBL/GenBank/DDBJ whole genome shotgun (WGS) entry which is preliminary data.</text>
</comment>
<dbReference type="Proteomes" id="UP000472355">
    <property type="component" value="Unassembled WGS sequence"/>
</dbReference>
<dbReference type="PANTHER" id="PTHR47396">
    <property type="entry name" value="TYPE I RESTRICTION ENZYME ECOKI R PROTEIN"/>
    <property type="match status" value="1"/>
</dbReference>
<feature type="domain" description="Helicase ATP-binding" evidence="2">
    <location>
        <begin position="44"/>
        <end position="216"/>
    </location>
</feature>
<dbReference type="GO" id="GO:0005524">
    <property type="term" value="F:ATP binding"/>
    <property type="evidence" value="ECO:0007669"/>
    <property type="project" value="InterPro"/>
</dbReference>
<evidence type="ECO:0000313" key="5">
    <source>
        <dbReference type="Proteomes" id="UP000472355"/>
    </source>
</evidence>
<dbReference type="SMART" id="SM00490">
    <property type="entry name" value="HELICc"/>
    <property type="match status" value="1"/>
</dbReference>
<dbReference type="PROSITE" id="PS51194">
    <property type="entry name" value="HELICASE_CTER"/>
    <property type="match status" value="1"/>
</dbReference>
<dbReference type="InterPro" id="IPR006935">
    <property type="entry name" value="Helicase/UvrB_N"/>
</dbReference>
<reference evidence="4 5" key="1">
    <citation type="submission" date="2019-02" db="EMBL/GenBank/DDBJ databases">
        <title>Genome sequencing of Clostridium botulinum clinical isolates.</title>
        <authorList>
            <person name="Brunt J."/>
            <person name="Van Vliet A.H.M."/>
            <person name="Stringer S.C."/>
            <person name="Grant K.A."/>
            <person name="Carter A.C."/>
            <person name="Peck M.W."/>
        </authorList>
    </citation>
    <scope>NUCLEOTIDE SEQUENCE [LARGE SCALE GENOMIC DNA]</scope>
    <source>
        <strain evidence="4 5">H113700579</strain>
    </source>
</reference>